<accession>D5WYU3</accession>
<dbReference type="PROSITE" id="PS51257">
    <property type="entry name" value="PROKAR_LIPOPROTEIN"/>
    <property type="match status" value="1"/>
</dbReference>
<evidence type="ECO:0000313" key="1">
    <source>
        <dbReference type="EMBL" id="ADG32270.1"/>
    </source>
</evidence>
<dbReference type="KEGG" id="tin:Tint_2934"/>
<dbReference type="HOGENOM" id="CLU_2025691_0_0_4"/>
<dbReference type="EMBL" id="CP002021">
    <property type="protein sequence ID" value="ADG32270.1"/>
    <property type="molecule type" value="Genomic_DNA"/>
</dbReference>
<gene>
    <name evidence="1" type="ordered locus">Tint_2934</name>
</gene>
<sequence length="122" mass="12135">MRREWIGSTALATTLVSSVCVLTACDGGGGGSNIPGTNNPVTLQAAAACVVPQTGPFVAVSLTGQVGQAQFSNGGAVLTYGSYPSSFSNNSLNGSLNLVKDPNNPGVCIDQGGAATSMRTVL</sequence>
<proteinExistence type="predicted"/>
<organism evidence="1">
    <name type="scientific">Thiomonas intermedia (strain K12)</name>
    <name type="common">Thiobacillus intermedius</name>
    <dbReference type="NCBI Taxonomy" id="75379"/>
    <lineage>
        <taxon>Bacteria</taxon>
        <taxon>Pseudomonadati</taxon>
        <taxon>Pseudomonadota</taxon>
        <taxon>Betaproteobacteria</taxon>
        <taxon>Burkholderiales</taxon>
        <taxon>Thiomonas</taxon>
    </lineage>
</organism>
<dbReference type="STRING" id="75379.Tint_2934"/>
<dbReference type="AlphaFoldDB" id="D5WYU3"/>
<protein>
    <recommendedName>
        <fullName evidence="2">Lipoprotein</fullName>
    </recommendedName>
</protein>
<name>D5WYU3_THIK1</name>
<reference evidence="1" key="1">
    <citation type="submission" date="2010-04" db="EMBL/GenBank/DDBJ databases">
        <title>Complete sequence of Thiomonas intermedia K12.</title>
        <authorList>
            <consortium name="US DOE Joint Genome Institute"/>
            <person name="Lucas S."/>
            <person name="Copeland A."/>
            <person name="Lapidus A."/>
            <person name="Cheng J.-F."/>
            <person name="Bruce D."/>
            <person name="Goodwin L."/>
            <person name="Pitluck S."/>
            <person name="Davenport K."/>
            <person name="Detter J.C."/>
            <person name="Han C."/>
            <person name="Tapia R."/>
            <person name="Land M."/>
            <person name="Hauser L."/>
            <person name="Kyrpides N."/>
            <person name="Ovchinnikova G."/>
            <person name="Kerfeld C.A."/>
            <person name="Cannon G.C."/>
            <person name="Heinhorst S."/>
            <person name="Woyke T."/>
        </authorList>
    </citation>
    <scope>NUCLEOTIDE SEQUENCE [LARGE SCALE GENOMIC DNA]</scope>
    <source>
        <strain evidence="1">K12</strain>
    </source>
</reference>
<evidence type="ECO:0008006" key="2">
    <source>
        <dbReference type="Google" id="ProtNLM"/>
    </source>
</evidence>